<evidence type="ECO:0000313" key="9">
    <source>
        <dbReference type="Proteomes" id="UP000555103"/>
    </source>
</evidence>
<keyword evidence="6" id="KW-0472">Membrane</keyword>
<evidence type="ECO:0000256" key="2">
    <source>
        <dbReference type="ARBA" id="ARBA00005811"/>
    </source>
</evidence>
<keyword evidence="7" id="KW-0813">Transport</keyword>
<dbReference type="EMBL" id="JACIEP010000017">
    <property type="protein sequence ID" value="MBB4037796.1"/>
    <property type="molecule type" value="Genomic_DNA"/>
</dbReference>
<proteinExistence type="inferred from homology"/>
<evidence type="ECO:0000256" key="1">
    <source>
        <dbReference type="ARBA" id="ARBA00004162"/>
    </source>
</evidence>
<dbReference type="Pfam" id="PF02472">
    <property type="entry name" value="ExbD"/>
    <property type="match status" value="1"/>
</dbReference>
<dbReference type="PANTHER" id="PTHR30558:SF3">
    <property type="entry name" value="BIOPOLYMER TRANSPORT PROTEIN EXBD-RELATED"/>
    <property type="match status" value="1"/>
</dbReference>
<evidence type="ECO:0000313" key="8">
    <source>
        <dbReference type="EMBL" id="MBB4037796.1"/>
    </source>
</evidence>
<dbReference type="GO" id="GO:0022857">
    <property type="term" value="F:transmembrane transporter activity"/>
    <property type="evidence" value="ECO:0007669"/>
    <property type="project" value="InterPro"/>
</dbReference>
<comment type="similarity">
    <text evidence="2 7">Belongs to the ExbD/TolR family.</text>
</comment>
<evidence type="ECO:0000256" key="7">
    <source>
        <dbReference type="RuleBase" id="RU003879"/>
    </source>
</evidence>
<evidence type="ECO:0000256" key="6">
    <source>
        <dbReference type="ARBA" id="ARBA00023136"/>
    </source>
</evidence>
<comment type="caution">
    <text evidence="8">The sequence shown here is derived from an EMBL/GenBank/DDBJ whole genome shotgun (WGS) entry which is preliminary data.</text>
</comment>
<evidence type="ECO:0000256" key="3">
    <source>
        <dbReference type="ARBA" id="ARBA00022475"/>
    </source>
</evidence>
<keyword evidence="3" id="KW-1003">Cell membrane</keyword>
<sequence length="204" mass="22741">MGKTKVKKQSTFIDMTAMSDVTVLLLTFFMLTATFMPKEPVQVIAPSSVSETKIPENNVLTILIDPEGRIFMNLDDKQPAMKKEVLEKMGQDYGITFTEKQIRSFQEQTHIGVPIGQMAGFLDKSLSDQDSEIKKMGVPIDSANNQFIRWVKHAREVGGDGMGIAIKADQNTPFPLVDKVMKALVKGKENRYSLITSLRSTPDV</sequence>
<dbReference type="Proteomes" id="UP000555103">
    <property type="component" value="Unassembled WGS sequence"/>
</dbReference>
<organism evidence="8 9">
    <name type="scientific">Dysgonomonas hofstadii</name>
    <dbReference type="NCBI Taxonomy" id="637886"/>
    <lineage>
        <taxon>Bacteria</taxon>
        <taxon>Pseudomonadati</taxon>
        <taxon>Bacteroidota</taxon>
        <taxon>Bacteroidia</taxon>
        <taxon>Bacteroidales</taxon>
        <taxon>Dysgonomonadaceae</taxon>
        <taxon>Dysgonomonas</taxon>
    </lineage>
</organism>
<keyword evidence="9" id="KW-1185">Reference proteome</keyword>
<evidence type="ECO:0000256" key="4">
    <source>
        <dbReference type="ARBA" id="ARBA00022692"/>
    </source>
</evidence>
<dbReference type="PANTHER" id="PTHR30558">
    <property type="entry name" value="EXBD MEMBRANE COMPONENT OF PMF-DRIVEN MACROMOLECULE IMPORT SYSTEM"/>
    <property type="match status" value="1"/>
</dbReference>
<dbReference type="InterPro" id="IPR003400">
    <property type="entry name" value="ExbD"/>
</dbReference>
<reference evidence="8 9" key="1">
    <citation type="submission" date="2020-08" db="EMBL/GenBank/DDBJ databases">
        <title>Genomic Encyclopedia of Type Strains, Phase IV (KMG-IV): sequencing the most valuable type-strain genomes for metagenomic binning, comparative biology and taxonomic classification.</title>
        <authorList>
            <person name="Goeker M."/>
        </authorList>
    </citation>
    <scope>NUCLEOTIDE SEQUENCE [LARGE SCALE GENOMIC DNA]</scope>
    <source>
        <strain evidence="8 9">DSM 104969</strain>
    </source>
</reference>
<accession>A0A840CQU2</accession>
<dbReference type="GO" id="GO:0005886">
    <property type="term" value="C:plasma membrane"/>
    <property type="evidence" value="ECO:0007669"/>
    <property type="project" value="UniProtKB-SubCell"/>
</dbReference>
<evidence type="ECO:0000256" key="5">
    <source>
        <dbReference type="ARBA" id="ARBA00022989"/>
    </source>
</evidence>
<keyword evidence="7" id="KW-0653">Protein transport</keyword>
<protein>
    <submittedName>
        <fullName evidence="8">Biopolymer transport protein ExbD</fullName>
    </submittedName>
</protein>
<name>A0A840CQU2_9BACT</name>
<keyword evidence="5" id="KW-1133">Transmembrane helix</keyword>
<gene>
    <name evidence="8" type="ORF">GGR21_003717</name>
</gene>
<keyword evidence="4 7" id="KW-0812">Transmembrane</keyword>
<dbReference type="RefSeq" id="WP_183308638.1">
    <property type="nucleotide sequence ID" value="NZ_JACIEP010000017.1"/>
</dbReference>
<comment type="subcellular location">
    <subcellularLocation>
        <location evidence="1">Cell membrane</location>
        <topology evidence="1">Single-pass membrane protein</topology>
    </subcellularLocation>
    <subcellularLocation>
        <location evidence="7">Cell membrane</location>
        <topology evidence="7">Single-pass type II membrane protein</topology>
    </subcellularLocation>
</comment>
<dbReference type="AlphaFoldDB" id="A0A840CQU2"/>
<dbReference type="GO" id="GO:0015031">
    <property type="term" value="P:protein transport"/>
    <property type="evidence" value="ECO:0007669"/>
    <property type="project" value="UniProtKB-KW"/>
</dbReference>